<dbReference type="CDD" id="cd01086">
    <property type="entry name" value="MetAP1"/>
    <property type="match status" value="1"/>
</dbReference>
<evidence type="ECO:0000256" key="1">
    <source>
        <dbReference type="ARBA" id="ARBA00001936"/>
    </source>
</evidence>
<dbReference type="InterPro" id="IPR000994">
    <property type="entry name" value="Pept_M24"/>
</dbReference>
<dbReference type="GO" id="GO:0004239">
    <property type="term" value="F:initiator methionyl aminopeptidase activity"/>
    <property type="evidence" value="ECO:0007669"/>
    <property type="project" value="UniProtKB-UniRule"/>
</dbReference>
<evidence type="ECO:0000313" key="11">
    <source>
        <dbReference type="EMBL" id="MZI91671.1"/>
    </source>
</evidence>
<dbReference type="RefSeq" id="WP_161152985.1">
    <property type="nucleotide sequence ID" value="NZ_WEKT01000001.1"/>
</dbReference>
<dbReference type="EMBL" id="WEKT01000001">
    <property type="protein sequence ID" value="MZI91671.1"/>
    <property type="molecule type" value="Genomic_DNA"/>
</dbReference>
<dbReference type="GO" id="GO:0070006">
    <property type="term" value="F:metalloaminopeptidase activity"/>
    <property type="evidence" value="ECO:0007669"/>
    <property type="project" value="UniProtKB-UniRule"/>
</dbReference>
<dbReference type="PANTHER" id="PTHR43330:SF27">
    <property type="entry name" value="METHIONINE AMINOPEPTIDASE"/>
    <property type="match status" value="1"/>
</dbReference>
<comment type="catalytic activity">
    <reaction evidence="8 9">
        <text>Release of N-terminal amino acids, preferentially methionine, from peptides and arylamides.</text>
        <dbReference type="EC" id="3.4.11.18"/>
    </reaction>
</comment>
<dbReference type="InterPro" id="IPR002467">
    <property type="entry name" value="Pept_M24A_MAP1"/>
</dbReference>
<keyword evidence="6 8" id="KW-0479">Metal-binding</keyword>
<comment type="similarity">
    <text evidence="8">Belongs to the peptidase M24A family. Methionine aminopeptidase type 1 subfamily.</text>
</comment>
<dbReference type="NCBIfam" id="TIGR00500">
    <property type="entry name" value="met_pdase_I"/>
    <property type="match status" value="1"/>
</dbReference>
<evidence type="ECO:0000256" key="3">
    <source>
        <dbReference type="ARBA" id="ARBA00002521"/>
    </source>
</evidence>
<feature type="binding site" evidence="8">
    <location>
        <position position="95"/>
    </location>
    <ligand>
        <name>substrate</name>
    </ligand>
</feature>
<gene>
    <name evidence="8 11" type="primary">map</name>
    <name evidence="11" type="ORF">F9817_00425</name>
</gene>
<evidence type="ECO:0000256" key="2">
    <source>
        <dbReference type="ARBA" id="ARBA00001954"/>
    </source>
</evidence>
<accession>A0A7X4RSM3</accession>
<evidence type="ECO:0000313" key="12">
    <source>
        <dbReference type="Proteomes" id="UP000462621"/>
    </source>
</evidence>
<evidence type="ECO:0000259" key="10">
    <source>
        <dbReference type="Pfam" id="PF00557"/>
    </source>
</evidence>
<evidence type="ECO:0000256" key="5">
    <source>
        <dbReference type="ARBA" id="ARBA00022670"/>
    </source>
</evidence>
<dbReference type="PROSITE" id="PS00680">
    <property type="entry name" value="MAP_1"/>
    <property type="match status" value="1"/>
</dbReference>
<comment type="cofactor">
    <cofactor evidence="8">
        <name>Co(2+)</name>
        <dbReference type="ChEBI" id="CHEBI:48828"/>
    </cofactor>
    <cofactor evidence="8">
        <name>Zn(2+)</name>
        <dbReference type="ChEBI" id="CHEBI:29105"/>
    </cofactor>
    <cofactor evidence="8">
        <name>Mn(2+)</name>
        <dbReference type="ChEBI" id="CHEBI:29035"/>
    </cofactor>
    <cofactor evidence="8">
        <name>Fe(2+)</name>
        <dbReference type="ChEBI" id="CHEBI:29033"/>
    </cofactor>
    <text evidence="8">Binds 2 divalent metal cations per subunit. Has a high-affinity and a low affinity metal-binding site. The true nature of the physiological cofactor is under debate. The enzyme is active with cobalt, zinc, manganese or divalent iron ions. Most likely, methionine aminopeptidases function as mononuclear Fe(2+)-metalloproteases under physiological conditions, and the catalytically relevant metal-binding site has been assigned to the histidine-containing high-affinity site.</text>
</comment>
<keyword evidence="5 8" id="KW-0645">Protease</keyword>
<reference evidence="11 12" key="1">
    <citation type="submission" date="2019-10" db="EMBL/GenBank/DDBJ databases">
        <title>Vibrio sp. nov. isolated from a shrimp pond.</title>
        <authorList>
            <person name="Gomez-Gil B."/>
            <person name="Enciso-Ibarra J."/>
            <person name="Enciso-Ibarra K."/>
            <person name="Bolan-Mejia C."/>
        </authorList>
    </citation>
    <scope>NUCLEOTIDE SEQUENCE [LARGE SCALE GENOMIC DNA]</scope>
    <source>
        <strain evidence="11 12">CAIM 722</strain>
    </source>
</reference>
<sequence>MLPHRTPVLRKQLRKPMSVKIKNAEEIEKMRVAGRLAAEVLEMIEPYVKPGVTTEELDQICHKYITEVQGAIPAPLNYHGFPKSICTSINHIVCHGIPATEDSEFGPFVRPAVLKDGDIMNIDITVIKDGYHGDTSKMFHVGEVSPADKRLCLVAQECLYLSLKKVKPGAQLGEIGTSIEKHIKTNNKNNPRMKFSIVRDYCGHGVGAEFHEEPQVVHYRNSDRTVLREGMIFTIEPMINAGKFGCRIDEEDNWTVYTADAKNSAQWEHTLLVTKDGCEILTLREEETIPRHFHNA</sequence>
<comment type="cofactor">
    <cofactor evidence="2">
        <name>Fe(2+)</name>
        <dbReference type="ChEBI" id="CHEBI:29033"/>
    </cofactor>
</comment>
<feature type="domain" description="Peptidase M24" evidence="10">
    <location>
        <begin position="28"/>
        <end position="275"/>
    </location>
</feature>
<dbReference type="NCBIfam" id="NF008970">
    <property type="entry name" value="PRK12318.1"/>
    <property type="match status" value="1"/>
</dbReference>
<dbReference type="GO" id="GO:0005829">
    <property type="term" value="C:cytosol"/>
    <property type="evidence" value="ECO:0007669"/>
    <property type="project" value="TreeGrafter"/>
</dbReference>
<feature type="binding site" evidence="8">
    <location>
        <position position="134"/>
    </location>
    <ligand>
        <name>a divalent metal cation</name>
        <dbReference type="ChEBI" id="CHEBI:60240"/>
        <label>1</label>
    </ligand>
</feature>
<dbReference type="GO" id="GO:0005506">
    <property type="term" value="F:iron ion binding"/>
    <property type="evidence" value="ECO:0007669"/>
    <property type="project" value="UniProtKB-ARBA"/>
</dbReference>
<dbReference type="Pfam" id="PF00557">
    <property type="entry name" value="Peptidase_M24"/>
    <property type="match status" value="1"/>
</dbReference>
<evidence type="ECO:0000256" key="6">
    <source>
        <dbReference type="ARBA" id="ARBA00022723"/>
    </source>
</evidence>
<feature type="binding site" evidence="8">
    <location>
        <position position="211"/>
    </location>
    <ligand>
        <name>substrate</name>
    </ligand>
</feature>
<feature type="binding site" evidence="8">
    <location>
        <position position="236"/>
    </location>
    <ligand>
        <name>a divalent metal cation</name>
        <dbReference type="ChEBI" id="CHEBI:60240"/>
        <label>2</label>
        <note>catalytic</note>
    </ligand>
</feature>
<dbReference type="GO" id="GO:0006508">
    <property type="term" value="P:proteolysis"/>
    <property type="evidence" value="ECO:0007669"/>
    <property type="project" value="UniProtKB-KW"/>
</dbReference>
<dbReference type="HAMAP" id="MF_01974">
    <property type="entry name" value="MetAP_1"/>
    <property type="match status" value="1"/>
</dbReference>
<protein>
    <recommendedName>
        <fullName evidence="8 9">Methionine aminopeptidase</fullName>
        <shortName evidence="8">MAP</shortName>
        <shortName evidence="8">MetAP</shortName>
        <ecNumber evidence="8 9">3.4.11.18</ecNumber>
    </recommendedName>
    <alternativeName>
        <fullName evidence="8">Peptidase M</fullName>
    </alternativeName>
</protein>
<dbReference type="Gene3D" id="3.90.230.10">
    <property type="entry name" value="Creatinase/methionine aminopeptidase superfamily"/>
    <property type="match status" value="1"/>
</dbReference>
<dbReference type="PANTHER" id="PTHR43330">
    <property type="entry name" value="METHIONINE AMINOPEPTIDASE"/>
    <property type="match status" value="1"/>
</dbReference>
<dbReference type="PRINTS" id="PR00599">
    <property type="entry name" value="MAPEPTIDASE"/>
</dbReference>
<feature type="binding site" evidence="8">
    <location>
        <position position="123"/>
    </location>
    <ligand>
        <name>a divalent metal cation</name>
        <dbReference type="ChEBI" id="CHEBI:60240"/>
        <label>1</label>
    </ligand>
</feature>
<evidence type="ECO:0000256" key="7">
    <source>
        <dbReference type="ARBA" id="ARBA00022801"/>
    </source>
</evidence>
<evidence type="ECO:0000256" key="8">
    <source>
        <dbReference type="HAMAP-Rule" id="MF_01974"/>
    </source>
</evidence>
<comment type="caution">
    <text evidence="11">The sequence shown here is derived from an EMBL/GenBank/DDBJ whole genome shotgun (WGS) entry which is preliminary data.</text>
</comment>
<dbReference type="EC" id="3.4.11.18" evidence="8 9"/>
<feature type="binding site" evidence="8">
    <location>
        <position position="134"/>
    </location>
    <ligand>
        <name>a divalent metal cation</name>
        <dbReference type="ChEBI" id="CHEBI:60240"/>
        <label>2</label>
        <note>catalytic</note>
    </ligand>
</feature>
<keyword evidence="4 8" id="KW-0031">Aminopeptidase</keyword>
<dbReference type="Proteomes" id="UP000462621">
    <property type="component" value="Unassembled WGS sequence"/>
</dbReference>
<keyword evidence="7 8" id="KW-0378">Hydrolase</keyword>
<proteinExistence type="inferred from homology"/>
<dbReference type="SUPFAM" id="SSF55920">
    <property type="entry name" value="Creatinase/aminopeptidase"/>
    <property type="match status" value="1"/>
</dbReference>
<dbReference type="InterPro" id="IPR036005">
    <property type="entry name" value="Creatinase/aminopeptidase-like"/>
</dbReference>
<evidence type="ECO:0000256" key="9">
    <source>
        <dbReference type="RuleBase" id="RU003653"/>
    </source>
</evidence>
<name>A0A7X4RSM3_9VIBR</name>
<organism evidence="11 12">
    <name type="scientific">Vibrio eleionomae</name>
    <dbReference type="NCBI Taxonomy" id="2653505"/>
    <lineage>
        <taxon>Bacteria</taxon>
        <taxon>Pseudomonadati</taxon>
        <taxon>Pseudomonadota</taxon>
        <taxon>Gammaproteobacteria</taxon>
        <taxon>Vibrionales</taxon>
        <taxon>Vibrionaceae</taxon>
        <taxon>Vibrio</taxon>
    </lineage>
</organism>
<comment type="subunit">
    <text evidence="8">Monomer.</text>
</comment>
<feature type="binding site" evidence="8">
    <location>
        <position position="268"/>
    </location>
    <ligand>
        <name>a divalent metal cation</name>
        <dbReference type="ChEBI" id="CHEBI:60240"/>
        <label>2</label>
        <note>catalytic</note>
    </ligand>
</feature>
<feature type="binding site" evidence="8">
    <location>
        <position position="204"/>
    </location>
    <ligand>
        <name>a divalent metal cation</name>
        <dbReference type="ChEBI" id="CHEBI:60240"/>
        <label>2</label>
        <note>catalytic</note>
    </ligand>
</feature>
<dbReference type="FunFam" id="3.90.230.10:FF:000001">
    <property type="entry name" value="Methionine aminopeptidase"/>
    <property type="match status" value="1"/>
</dbReference>
<keyword evidence="12" id="KW-1185">Reference proteome</keyword>
<evidence type="ECO:0000256" key="4">
    <source>
        <dbReference type="ARBA" id="ARBA00022438"/>
    </source>
</evidence>
<comment type="function">
    <text evidence="3 8">Removes the N-terminal methionine from nascent proteins. The N-terminal methionine is often cleaved when the second residue in the primary sequence is small and uncharged (Met-Ala-, Cys, Gly, Pro, Ser, Thr, or Val). Requires deformylation of the N(alpha)-formylated initiator methionine before it can be hydrolyzed.</text>
</comment>
<feature type="binding site" evidence="8">
    <location>
        <position position="268"/>
    </location>
    <ligand>
        <name>a divalent metal cation</name>
        <dbReference type="ChEBI" id="CHEBI:60240"/>
        <label>1</label>
    </ligand>
</feature>
<dbReference type="InterPro" id="IPR001714">
    <property type="entry name" value="Pept_M24_MAP"/>
</dbReference>
<dbReference type="AlphaFoldDB" id="A0A7X4RSM3"/>
<comment type="cofactor">
    <cofactor evidence="1">
        <name>Mn(2+)</name>
        <dbReference type="ChEBI" id="CHEBI:29035"/>
    </cofactor>
</comment>